<feature type="transmembrane region" description="Helical" evidence="1">
    <location>
        <begin position="123"/>
        <end position="143"/>
    </location>
</feature>
<dbReference type="AlphaFoldDB" id="A0A1Z2SJE5"/>
<dbReference type="EMBL" id="CP018836">
    <property type="protein sequence ID" value="ASA57304.1"/>
    <property type="molecule type" value="Genomic_DNA"/>
</dbReference>
<keyword evidence="1" id="KW-0812">Transmembrane</keyword>
<reference evidence="2 3" key="1">
    <citation type="submission" date="2016-12" db="EMBL/GenBank/DDBJ databases">
        <authorList>
            <person name="Song W.-J."/>
            <person name="Kurnit D.M."/>
        </authorList>
    </citation>
    <scope>NUCLEOTIDE SEQUENCE [LARGE SCALE GENOMIC DNA]</scope>
    <source>
        <strain evidence="2 3">ATCC 43942</strain>
    </source>
</reference>
<evidence type="ECO:0000313" key="2">
    <source>
        <dbReference type="EMBL" id="ASA57304.1"/>
    </source>
</evidence>
<proteinExistence type="predicted"/>
<accession>A0A1Z2SJE5</accession>
<organism evidence="2 3">
    <name type="scientific">Vibrio gazogenes</name>
    <dbReference type="NCBI Taxonomy" id="687"/>
    <lineage>
        <taxon>Bacteria</taxon>
        <taxon>Pseudomonadati</taxon>
        <taxon>Pseudomonadota</taxon>
        <taxon>Gammaproteobacteria</taxon>
        <taxon>Vibrionales</taxon>
        <taxon>Vibrionaceae</taxon>
        <taxon>Vibrio</taxon>
    </lineage>
</organism>
<gene>
    <name evidence="2" type="ORF">BSQ33_16085</name>
</gene>
<evidence type="ECO:0000313" key="3">
    <source>
        <dbReference type="Proteomes" id="UP000196708"/>
    </source>
</evidence>
<feature type="transmembrane region" description="Helical" evidence="1">
    <location>
        <begin position="155"/>
        <end position="174"/>
    </location>
</feature>
<name>A0A1Z2SJE5_VIBGA</name>
<dbReference type="RefSeq" id="WP_088134638.1">
    <property type="nucleotide sequence ID" value="NZ_CP018836.1"/>
</dbReference>
<protein>
    <submittedName>
        <fullName evidence="2">Uncharacterized protein</fullName>
    </submittedName>
</protein>
<feature type="transmembrane region" description="Helical" evidence="1">
    <location>
        <begin position="59"/>
        <end position="79"/>
    </location>
</feature>
<evidence type="ECO:0000256" key="1">
    <source>
        <dbReference type="SAM" id="Phobius"/>
    </source>
</evidence>
<dbReference type="OrthoDB" id="9895963at2"/>
<feature type="transmembrane region" description="Helical" evidence="1">
    <location>
        <begin position="21"/>
        <end position="39"/>
    </location>
</feature>
<dbReference type="Proteomes" id="UP000196708">
    <property type="component" value="Chromosome 2"/>
</dbReference>
<keyword evidence="1" id="KW-0472">Membrane</keyword>
<dbReference type="KEGG" id="vga:BSQ33_16085"/>
<keyword evidence="1" id="KW-1133">Transmembrane helix</keyword>
<feature type="transmembrane region" description="Helical" evidence="1">
    <location>
        <begin position="100"/>
        <end position="117"/>
    </location>
</feature>
<sequence length="177" mass="20444">MQDKQQESHWVVEYLFKPWGMIILLMCGSALISAIHPNISLSLDNMKIGFQLFSKESYGYYTIWCAMMAFILSSLLFYLCPPDSTWENFFKSIKTQLLSLIAGMLWFLTLLMILQLSDWIKMAFPWQLLVTSVLAALMDGLLIYSNKKISSCRKIFAVVLFFAIVIVAPFYLPFFKS</sequence>